<dbReference type="InterPro" id="IPR024461">
    <property type="entry name" value="CCDC90-like"/>
</dbReference>
<evidence type="ECO:0000256" key="6">
    <source>
        <dbReference type="ARBA" id="ARBA00023054"/>
    </source>
</evidence>
<evidence type="ECO:0000256" key="9">
    <source>
        <dbReference type="SAM" id="Coils"/>
    </source>
</evidence>
<evidence type="ECO:0000256" key="4">
    <source>
        <dbReference type="ARBA" id="ARBA00022692"/>
    </source>
</evidence>
<dbReference type="Pfam" id="PF07798">
    <property type="entry name" value="CCDC90-like"/>
    <property type="match status" value="2"/>
</dbReference>
<keyword evidence="8" id="KW-0472">Membrane</keyword>
<dbReference type="Proteomes" id="UP000887565">
    <property type="component" value="Unplaced"/>
</dbReference>
<comment type="similarity">
    <text evidence="3">Belongs to the CCDC90 family.</text>
</comment>
<evidence type="ECO:0000256" key="8">
    <source>
        <dbReference type="ARBA" id="ARBA00023136"/>
    </source>
</evidence>
<keyword evidence="6 9" id="KW-0175">Coiled coil</keyword>
<dbReference type="AlphaFoldDB" id="A0A915HHH6"/>
<evidence type="ECO:0000256" key="7">
    <source>
        <dbReference type="ARBA" id="ARBA00023128"/>
    </source>
</evidence>
<comment type="subcellular location">
    <subcellularLocation>
        <location evidence="2">Membrane</location>
    </subcellularLocation>
    <subcellularLocation>
        <location evidence="1">Mitochondrion</location>
    </subcellularLocation>
</comment>
<keyword evidence="10" id="KW-1185">Reference proteome</keyword>
<keyword evidence="4" id="KW-0812">Transmembrane</keyword>
<proteinExistence type="inferred from homology"/>
<evidence type="ECO:0000313" key="10">
    <source>
        <dbReference type="Proteomes" id="UP000887565"/>
    </source>
</evidence>
<dbReference type="Gene3D" id="1.20.5.340">
    <property type="match status" value="1"/>
</dbReference>
<dbReference type="PANTHER" id="PTHR14360">
    <property type="entry name" value="PROTEIN FMP32, MITOCHONDRIAL"/>
    <property type="match status" value="1"/>
</dbReference>
<dbReference type="GO" id="GO:0016020">
    <property type="term" value="C:membrane"/>
    <property type="evidence" value="ECO:0007669"/>
    <property type="project" value="UniProtKB-SubCell"/>
</dbReference>
<evidence type="ECO:0000256" key="2">
    <source>
        <dbReference type="ARBA" id="ARBA00004370"/>
    </source>
</evidence>
<feature type="coiled-coil region" evidence="9">
    <location>
        <begin position="120"/>
        <end position="147"/>
    </location>
</feature>
<name>A0A915HHH6_ROMCU</name>
<reference evidence="11" key="1">
    <citation type="submission" date="2022-11" db="UniProtKB">
        <authorList>
            <consortium name="WormBaseParasite"/>
        </authorList>
    </citation>
    <scope>IDENTIFICATION</scope>
</reference>
<evidence type="ECO:0000313" key="11">
    <source>
        <dbReference type="WBParaSite" id="nRc.2.0.1.t01065-RA"/>
    </source>
</evidence>
<evidence type="ECO:0000256" key="5">
    <source>
        <dbReference type="ARBA" id="ARBA00022989"/>
    </source>
</evidence>
<protein>
    <submittedName>
        <fullName evidence="11">Uncharacterized protein</fullName>
    </submittedName>
</protein>
<sequence>MILRPMRSRLPASLSKFSYSTACESTSWSPNLRNLSANLFSTNSVTASPKDATTALSPPEKRDVSLSNVHATGFFFNTHQMVKMLCRQGFSAEQAEAVTDLLTHLITTQSEIQFKSSVSKEQLEISVQQLLAQIDSVKKDMLILEKSQFAHLRHDLDGRTFCLGSYVGDILKLLLNINQLESKLADECAKLKGGFALDMNLEKSRAKEDSRSQIQKLSSKFECWSAIEHKIQSEIQELSNRIGLEVANMRADIAHLRAHFEGSRTDIIKYVANFLFPKKI</sequence>
<accession>A0A915HHH6</accession>
<dbReference type="GO" id="GO:0005739">
    <property type="term" value="C:mitochondrion"/>
    <property type="evidence" value="ECO:0007669"/>
    <property type="project" value="UniProtKB-SubCell"/>
</dbReference>
<evidence type="ECO:0000256" key="3">
    <source>
        <dbReference type="ARBA" id="ARBA00007224"/>
    </source>
</evidence>
<evidence type="ECO:0000256" key="1">
    <source>
        <dbReference type="ARBA" id="ARBA00004173"/>
    </source>
</evidence>
<organism evidence="10 11">
    <name type="scientific">Romanomermis culicivorax</name>
    <name type="common">Nematode worm</name>
    <dbReference type="NCBI Taxonomy" id="13658"/>
    <lineage>
        <taxon>Eukaryota</taxon>
        <taxon>Metazoa</taxon>
        <taxon>Ecdysozoa</taxon>
        <taxon>Nematoda</taxon>
        <taxon>Enoplea</taxon>
        <taxon>Dorylaimia</taxon>
        <taxon>Mermithida</taxon>
        <taxon>Mermithoidea</taxon>
        <taxon>Mermithidae</taxon>
        <taxon>Romanomermis</taxon>
    </lineage>
</organism>
<dbReference type="PANTHER" id="PTHR14360:SF1">
    <property type="entry name" value="PROTEIN FMP32, MITOCHONDRIAL"/>
    <property type="match status" value="1"/>
</dbReference>
<keyword evidence="5" id="KW-1133">Transmembrane helix</keyword>
<keyword evidence="7" id="KW-0496">Mitochondrion</keyword>
<dbReference type="WBParaSite" id="nRc.2.0.1.t01065-RA">
    <property type="protein sequence ID" value="nRc.2.0.1.t01065-RA"/>
    <property type="gene ID" value="nRc.2.0.1.g01065"/>
</dbReference>